<dbReference type="Proteomes" id="UP001153076">
    <property type="component" value="Unassembled WGS sequence"/>
</dbReference>
<dbReference type="OrthoDB" id="1898716at2759"/>
<gene>
    <name evidence="2" type="ORF">Cgig2_020342</name>
</gene>
<evidence type="ECO:0000313" key="3">
    <source>
        <dbReference type="Proteomes" id="UP001153076"/>
    </source>
</evidence>
<name>A0A9Q1KDU9_9CARY</name>
<sequence>MDQQGSEFWQQEADILRQQLQHLHESHRQLMGQNLAGLSIEELAYLENQLEISLRGVRMKKEQILTNEIQELKHKGNLIHQKNIELCNKVNPMCQEKMDLYKELYRANNINGTSRNSFMPIDLSASLAAEELINLQFGQHERQSNQALGMATPLGSEVDTWSSENVADYNCTKDYGGV</sequence>
<comment type="caution">
    <text evidence="2">The sequence shown here is derived from an EMBL/GenBank/DDBJ whole genome shotgun (WGS) entry which is preliminary data.</text>
</comment>
<evidence type="ECO:0000259" key="1">
    <source>
        <dbReference type="PROSITE" id="PS51297"/>
    </source>
</evidence>
<dbReference type="GO" id="GO:0005634">
    <property type="term" value="C:nucleus"/>
    <property type="evidence" value="ECO:0007669"/>
    <property type="project" value="InterPro"/>
</dbReference>
<dbReference type="PROSITE" id="PS51297">
    <property type="entry name" value="K_BOX"/>
    <property type="match status" value="1"/>
</dbReference>
<feature type="domain" description="K-box" evidence="1">
    <location>
        <begin position="6"/>
        <end position="96"/>
    </location>
</feature>
<dbReference type="EMBL" id="JAKOGI010000177">
    <property type="protein sequence ID" value="KAJ8441051.1"/>
    <property type="molecule type" value="Genomic_DNA"/>
</dbReference>
<dbReference type="GO" id="GO:0003700">
    <property type="term" value="F:DNA-binding transcription factor activity"/>
    <property type="evidence" value="ECO:0007669"/>
    <property type="project" value="InterPro"/>
</dbReference>
<reference evidence="2" key="1">
    <citation type="submission" date="2022-04" db="EMBL/GenBank/DDBJ databases">
        <title>Carnegiea gigantea Genome sequencing and assembly v2.</title>
        <authorList>
            <person name="Copetti D."/>
            <person name="Sanderson M.J."/>
            <person name="Burquez A."/>
            <person name="Wojciechowski M.F."/>
        </authorList>
    </citation>
    <scope>NUCLEOTIDE SEQUENCE</scope>
    <source>
        <strain evidence="2">SGP5-SGP5p</strain>
        <tissue evidence="2">Aerial part</tissue>
    </source>
</reference>
<organism evidence="2 3">
    <name type="scientific">Carnegiea gigantea</name>
    <dbReference type="NCBI Taxonomy" id="171969"/>
    <lineage>
        <taxon>Eukaryota</taxon>
        <taxon>Viridiplantae</taxon>
        <taxon>Streptophyta</taxon>
        <taxon>Embryophyta</taxon>
        <taxon>Tracheophyta</taxon>
        <taxon>Spermatophyta</taxon>
        <taxon>Magnoliopsida</taxon>
        <taxon>eudicotyledons</taxon>
        <taxon>Gunneridae</taxon>
        <taxon>Pentapetalae</taxon>
        <taxon>Caryophyllales</taxon>
        <taxon>Cactineae</taxon>
        <taxon>Cactaceae</taxon>
        <taxon>Cactoideae</taxon>
        <taxon>Echinocereeae</taxon>
        <taxon>Carnegiea</taxon>
    </lineage>
</organism>
<accession>A0A9Q1KDU9</accession>
<proteinExistence type="predicted"/>
<dbReference type="InterPro" id="IPR002487">
    <property type="entry name" value="TF_Kbox"/>
</dbReference>
<dbReference type="AlphaFoldDB" id="A0A9Q1KDU9"/>
<keyword evidence="3" id="KW-1185">Reference proteome</keyword>
<protein>
    <recommendedName>
        <fullName evidence="1">K-box domain-containing protein</fullName>
    </recommendedName>
</protein>
<evidence type="ECO:0000313" key="2">
    <source>
        <dbReference type="EMBL" id="KAJ8441051.1"/>
    </source>
</evidence>
<dbReference type="Pfam" id="PF01486">
    <property type="entry name" value="K-box"/>
    <property type="match status" value="1"/>
</dbReference>